<protein>
    <submittedName>
        <fullName evidence="1">Uncharacterized protein</fullName>
    </submittedName>
</protein>
<dbReference type="Proteomes" id="UP000516438">
    <property type="component" value="Chromosome"/>
</dbReference>
<dbReference type="RefSeq" id="WP_188320321.1">
    <property type="nucleotide sequence ID" value="NZ_CP060203.1"/>
</dbReference>
<dbReference type="EMBL" id="CP060203">
    <property type="protein sequence ID" value="QNS40196.1"/>
    <property type="molecule type" value="Genomic_DNA"/>
</dbReference>
<keyword evidence="2" id="KW-1185">Reference proteome</keyword>
<name>A0A7H1DT88_9FLAO</name>
<dbReference type="AlphaFoldDB" id="A0A7H1DT88"/>
<evidence type="ECO:0000313" key="1">
    <source>
        <dbReference type="EMBL" id="QNS40196.1"/>
    </source>
</evidence>
<sequence>MKFLLDIFLENGYKLVKGKHLDYSTTRSNGIDSRYENEKGDLVIWGINELGKPPTLIFPRPEIIATTDWFRMIDSKIELVKYRTECAFKDDVMNGCLSSFDHQDVYDGIINNWVFDLDNKTIRK</sequence>
<reference evidence="1 2" key="1">
    <citation type="submission" date="2020-07" db="EMBL/GenBank/DDBJ databases">
        <title>Complete genome and description of Chryseobacterium manosquense strain Marseille-Q2069 sp. nov.</title>
        <authorList>
            <person name="Boxberger M."/>
        </authorList>
    </citation>
    <scope>NUCLEOTIDE SEQUENCE [LARGE SCALE GENOMIC DNA]</scope>
    <source>
        <strain evidence="1 2">Marseille-Q2069</strain>
    </source>
</reference>
<organism evidence="1 2">
    <name type="scientific">Chryseobacterium manosquense</name>
    <dbReference type="NCBI Taxonomy" id="2754694"/>
    <lineage>
        <taxon>Bacteria</taxon>
        <taxon>Pseudomonadati</taxon>
        <taxon>Bacteroidota</taxon>
        <taxon>Flavobacteriia</taxon>
        <taxon>Flavobacteriales</taxon>
        <taxon>Weeksellaceae</taxon>
        <taxon>Chryseobacterium group</taxon>
        <taxon>Chryseobacterium</taxon>
    </lineage>
</organism>
<proteinExistence type="predicted"/>
<evidence type="ECO:0000313" key="2">
    <source>
        <dbReference type="Proteomes" id="UP000516438"/>
    </source>
</evidence>
<dbReference type="KEGG" id="cmaq:H0S70_07220"/>
<gene>
    <name evidence="1" type="ORF">H0S70_07220</name>
</gene>
<accession>A0A7H1DT88</accession>